<dbReference type="GO" id="GO:0008236">
    <property type="term" value="F:serine-type peptidase activity"/>
    <property type="evidence" value="ECO:0007669"/>
    <property type="project" value="InterPro"/>
</dbReference>
<feature type="domain" description="Tail specific protease" evidence="1">
    <location>
        <begin position="245"/>
        <end position="432"/>
    </location>
</feature>
<dbReference type="Gene3D" id="3.90.226.10">
    <property type="entry name" value="2-enoyl-CoA Hydratase, Chain A, domain 1"/>
    <property type="match status" value="1"/>
</dbReference>
<dbReference type="InterPro" id="IPR028204">
    <property type="entry name" value="Tricorn_C1"/>
</dbReference>
<dbReference type="Proteomes" id="UP000612329">
    <property type="component" value="Unassembled WGS sequence"/>
</dbReference>
<evidence type="ECO:0000313" key="2">
    <source>
        <dbReference type="EMBL" id="GGK30384.1"/>
    </source>
</evidence>
<dbReference type="InterPro" id="IPR005151">
    <property type="entry name" value="Tail-specific_protease"/>
</dbReference>
<reference evidence="2" key="2">
    <citation type="submission" date="2020-09" db="EMBL/GenBank/DDBJ databases">
        <authorList>
            <person name="Sun Q."/>
            <person name="Ohkuma M."/>
        </authorList>
    </citation>
    <scope>NUCLEOTIDE SEQUENCE</scope>
    <source>
        <strain evidence="2">JCM 12862</strain>
    </source>
</reference>
<dbReference type="InterPro" id="IPR029045">
    <property type="entry name" value="ClpP/crotonase-like_dom_sf"/>
</dbReference>
<dbReference type="SMART" id="SM00245">
    <property type="entry name" value="TSPc"/>
    <property type="match status" value="1"/>
</dbReference>
<reference evidence="2" key="1">
    <citation type="journal article" date="2014" name="Int. J. Syst. Evol. Microbiol.">
        <title>Complete genome sequence of Corynebacterium casei LMG S-19264T (=DSM 44701T), isolated from a smear-ripened cheese.</title>
        <authorList>
            <consortium name="US DOE Joint Genome Institute (JGI-PGF)"/>
            <person name="Walter F."/>
            <person name="Albersmeier A."/>
            <person name="Kalinowski J."/>
            <person name="Ruckert C."/>
        </authorList>
    </citation>
    <scope>NUCLEOTIDE SEQUENCE</scope>
    <source>
        <strain evidence="2">JCM 12862</strain>
    </source>
</reference>
<organism evidence="2 3">
    <name type="scientific">Yeosuana aromativorans</name>
    <dbReference type="NCBI Taxonomy" id="288019"/>
    <lineage>
        <taxon>Bacteria</taxon>
        <taxon>Pseudomonadati</taxon>
        <taxon>Bacteroidota</taxon>
        <taxon>Flavobacteriia</taxon>
        <taxon>Flavobacteriales</taxon>
        <taxon>Flavobacteriaceae</taxon>
        <taxon>Yeosuana</taxon>
    </lineage>
</organism>
<dbReference type="PANTHER" id="PTHR11261">
    <property type="entry name" value="INTERPHOTORECEPTOR RETINOID-BINDING PROTEIN"/>
    <property type="match status" value="1"/>
</dbReference>
<proteinExistence type="predicted"/>
<dbReference type="RefSeq" id="WP_188653810.1">
    <property type="nucleotide sequence ID" value="NZ_BMNR01000006.1"/>
</dbReference>
<dbReference type="AlphaFoldDB" id="A0A8J3FIN0"/>
<comment type="caution">
    <text evidence="2">The sequence shown here is derived from an EMBL/GenBank/DDBJ whole genome shotgun (WGS) entry which is preliminary data.</text>
</comment>
<dbReference type="GO" id="GO:0006508">
    <property type="term" value="P:proteolysis"/>
    <property type="evidence" value="ECO:0007669"/>
    <property type="project" value="InterPro"/>
</dbReference>
<sequence>MKKKYKYIVFAVGLLILKSNYSCHDSEPKLSGIWSSVGYGKQMIITDSTITLYDTFSGGCALFAEIPPKDFNNISEILNLTHNSLKLKVGLTVYEFTRTNSEIPPCSKQLIKNDPLSNFDALWNTFNENYSSFDVRNINWGKIKERYRPMLSVESSDVKLYSVLSQMISELNDGHVFLDAPDSIKNDPAVKDDNRIGDLRKMVISQIDSTYIDKVNNYNKGNLIWGTIDKNIGYIQINNFEDLANYNISDSLSEDEFWEEYWKAAENSKSYTQDVLVSFDKQMSSIMEHLKSTEFCIIDVRFNNGGFDQAGLIVLSYFTNQRILAYTKKAKNGTDFTQKQAIYIDPKPINYSNPIYILTSHQTASASETFVLGSLNLPKVKRIGSSTAGVFSNVLDKRLPNGWHYGLSNEIYESPDHKNYEMVGIKPDYIIDYEKSGFLFYKQLNNEIETGDVAIEKAVFFGKNQ</sequence>
<evidence type="ECO:0000259" key="1">
    <source>
        <dbReference type="SMART" id="SM00245"/>
    </source>
</evidence>
<dbReference type="Pfam" id="PF03572">
    <property type="entry name" value="Peptidase_S41"/>
    <property type="match status" value="1"/>
</dbReference>
<evidence type="ECO:0000313" key="3">
    <source>
        <dbReference type="Proteomes" id="UP000612329"/>
    </source>
</evidence>
<dbReference type="CDD" id="cd07563">
    <property type="entry name" value="Peptidase_S41_IRBP"/>
    <property type="match status" value="1"/>
</dbReference>
<keyword evidence="3" id="KW-1185">Reference proteome</keyword>
<dbReference type="Pfam" id="PF14684">
    <property type="entry name" value="Tricorn_C1"/>
    <property type="match status" value="1"/>
</dbReference>
<protein>
    <submittedName>
        <fullName evidence="2">Peptidase</fullName>
    </submittedName>
</protein>
<gene>
    <name evidence="2" type="ORF">GCM10007962_25850</name>
</gene>
<dbReference type="EMBL" id="BMNR01000006">
    <property type="protein sequence ID" value="GGK30384.1"/>
    <property type="molecule type" value="Genomic_DNA"/>
</dbReference>
<dbReference type="PANTHER" id="PTHR11261:SF3">
    <property type="entry name" value="RETINOL-BINDING PROTEIN 3"/>
    <property type="match status" value="1"/>
</dbReference>
<name>A0A8J3FIN0_9FLAO</name>
<accession>A0A8J3FIN0</accession>
<dbReference type="SUPFAM" id="SSF52096">
    <property type="entry name" value="ClpP/crotonase"/>
    <property type="match status" value="1"/>
</dbReference>
<dbReference type="Gene3D" id="3.30.750.44">
    <property type="match status" value="1"/>
</dbReference>